<evidence type="ECO:0000256" key="1">
    <source>
        <dbReference type="SAM" id="Phobius"/>
    </source>
</evidence>
<reference evidence="3 4" key="1">
    <citation type="submission" date="2020-07" db="EMBL/GenBank/DDBJ databases">
        <title>Endozoicomonas sp. nov., isolated from sediment.</title>
        <authorList>
            <person name="Gu T."/>
        </authorList>
    </citation>
    <scope>NUCLEOTIDE SEQUENCE [LARGE SCALE GENOMIC DNA]</scope>
    <source>
        <strain evidence="3 4">SM1973</strain>
    </source>
</reference>
<dbReference type="Proteomes" id="UP000569732">
    <property type="component" value="Unassembled WGS sequence"/>
</dbReference>
<feature type="transmembrane region" description="Helical" evidence="1">
    <location>
        <begin position="12"/>
        <end position="28"/>
    </location>
</feature>
<dbReference type="InterPro" id="IPR050229">
    <property type="entry name" value="GlpE_sulfurtransferase"/>
</dbReference>
<dbReference type="InterPro" id="IPR001763">
    <property type="entry name" value="Rhodanese-like_dom"/>
</dbReference>
<dbReference type="PANTHER" id="PTHR43031:SF18">
    <property type="entry name" value="RHODANESE-RELATED SULFURTRANSFERASES"/>
    <property type="match status" value="1"/>
</dbReference>
<dbReference type="EMBL" id="JACCKB010000010">
    <property type="protein sequence ID" value="NYZ66097.1"/>
    <property type="molecule type" value="Genomic_DNA"/>
</dbReference>
<dbReference type="CDD" id="cd00158">
    <property type="entry name" value="RHOD"/>
    <property type="match status" value="1"/>
</dbReference>
<accession>A0A853I976</accession>
<keyword evidence="1" id="KW-0812">Transmembrane</keyword>
<organism evidence="3 4">
    <name type="scientific">Spartinivicinus marinus</name>
    <dbReference type="NCBI Taxonomy" id="2994442"/>
    <lineage>
        <taxon>Bacteria</taxon>
        <taxon>Pseudomonadati</taxon>
        <taxon>Pseudomonadota</taxon>
        <taxon>Gammaproteobacteria</taxon>
        <taxon>Oceanospirillales</taxon>
        <taxon>Zooshikellaceae</taxon>
        <taxon>Spartinivicinus</taxon>
    </lineage>
</organism>
<evidence type="ECO:0000259" key="2">
    <source>
        <dbReference type="PROSITE" id="PS50206"/>
    </source>
</evidence>
<name>A0A853I976_9GAMM</name>
<dbReference type="InterPro" id="IPR036873">
    <property type="entry name" value="Rhodanese-like_dom_sf"/>
</dbReference>
<dbReference type="RefSeq" id="WP_180568129.1">
    <property type="nucleotide sequence ID" value="NZ_JACCKB010000010.1"/>
</dbReference>
<dbReference type="AlphaFoldDB" id="A0A853I976"/>
<keyword evidence="4" id="KW-1185">Reference proteome</keyword>
<dbReference type="PANTHER" id="PTHR43031">
    <property type="entry name" value="FAD-DEPENDENT OXIDOREDUCTASE"/>
    <property type="match status" value="1"/>
</dbReference>
<dbReference type="PROSITE" id="PS50206">
    <property type="entry name" value="RHODANESE_3"/>
    <property type="match status" value="1"/>
</dbReference>
<protein>
    <submittedName>
        <fullName evidence="3">Rhodanese-like domain-containing protein</fullName>
    </submittedName>
</protein>
<dbReference type="Pfam" id="PF00581">
    <property type="entry name" value="Rhodanese"/>
    <property type="match status" value="1"/>
</dbReference>
<sequence>MEKLIEFVVNHPYLVTAFLALLAALIYTEGRKAGATINTSQLTSAVNNKDAIVVDVRDGKEFQAGHIVNAINIPSTKFAERMKELEKHKDKPIIIVDKMGQQGSAAGKALKAAGFEQVLRLQGGMQTWTSENLPVIK</sequence>
<comment type="caution">
    <text evidence="3">The sequence shown here is derived from an EMBL/GenBank/DDBJ whole genome shotgun (WGS) entry which is preliminary data.</text>
</comment>
<keyword evidence="1" id="KW-1133">Transmembrane helix</keyword>
<keyword evidence="1" id="KW-0472">Membrane</keyword>
<gene>
    <name evidence="3" type="ORF">H0A36_08735</name>
</gene>
<evidence type="ECO:0000313" key="3">
    <source>
        <dbReference type="EMBL" id="NYZ66097.1"/>
    </source>
</evidence>
<dbReference type="SUPFAM" id="SSF52821">
    <property type="entry name" value="Rhodanese/Cell cycle control phosphatase"/>
    <property type="match status" value="1"/>
</dbReference>
<feature type="domain" description="Rhodanese" evidence="2">
    <location>
        <begin position="47"/>
        <end position="137"/>
    </location>
</feature>
<dbReference type="SMART" id="SM00450">
    <property type="entry name" value="RHOD"/>
    <property type="match status" value="1"/>
</dbReference>
<evidence type="ECO:0000313" key="4">
    <source>
        <dbReference type="Proteomes" id="UP000569732"/>
    </source>
</evidence>
<dbReference type="Gene3D" id="3.40.250.10">
    <property type="entry name" value="Rhodanese-like domain"/>
    <property type="match status" value="1"/>
</dbReference>
<proteinExistence type="predicted"/>